<evidence type="ECO:0000313" key="3">
    <source>
        <dbReference type="EMBL" id="CEM10057.1"/>
    </source>
</evidence>
<sequence>MVALRGMMLLAFTVRRLHLLGNDTTLTMLYRSPWDGTRYGDMLTCVENKPNVVIVIRNAQYVFGAFISESIRLPAFDGTGMMPRWHGYDSDVWFFSLAGHYENATKIEIDRKSQDVLVASQIWGDRWLRVLGGLCLVIMREWLSAGTCRWAGHRRAVVGR</sequence>
<evidence type="ECO:0000259" key="2">
    <source>
        <dbReference type="Pfam" id="PF07534"/>
    </source>
</evidence>
<dbReference type="VEuPathDB" id="CryptoDB:Vbra_14850"/>
<organism evidence="3 4">
    <name type="scientific">Vitrella brassicaformis (strain CCMP3155)</name>
    <dbReference type="NCBI Taxonomy" id="1169540"/>
    <lineage>
        <taxon>Eukaryota</taxon>
        <taxon>Sar</taxon>
        <taxon>Alveolata</taxon>
        <taxon>Colpodellida</taxon>
        <taxon>Vitrellaceae</taxon>
        <taxon>Vitrella</taxon>
    </lineage>
</organism>
<evidence type="ECO:0000313" key="4">
    <source>
        <dbReference type="Proteomes" id="UP000041254"/>
    </source>
</evidence>
<keyword evidence="1" id="KW-0732">Signal</keyword>
<dbReference type="AlphaFoldDB" id="A0A0G4FAY6"/>
<dbReference type="PhylomeDB" id="A0A0G4FAY6"/>
<feature type="domain" description="TLDc" evidence="2">
    <location>
        <begin position="24"/>
        <end position="72"/>
    </location>
</feature>
<dbReference type="EMBL" id="CDMY01000400">
    <property type="protein sequence ID" value="CEM10057.1"/>
    <property type="molecule type" value="Genomic_DNA"/>
</dbReference>
<dbReference type="Proteomes" id="UP000041254">
    <property type="component" value="Unassembled WGS sequence"/>
</dbReference>
<feature type="signal peptide" evidence="1">
    <location>
        <begin position="1"/>
        <end position="19"/>
    </location>
</feature>
<name>A0A0G4FAY6_VITBC</name>
<feature type="chain" id="PRO_5005189020" description="TLDc domain-containing protein" evidence="1">
    <location>
        <begin position="20"/>
        <end position="160"/>
    </location>
</feature>
<evidence type="ECO:0000256" key="1">
    <source>
        <dbReference type="SAM" id="SignalP"/>
    </source>
</evidence>
<dbReference type="OrthoDB" id="26679at2759"/>
<dbReference type="InParanoid" id="A0A0G4FAY6"/>
<protein>
    <recommendedName>
        <fullName evidence="2">TLDc domain-containing protein</fullName>
    </recommendedName>
</protein>
<dbReference type="Pfam" id="PF07534">
    <property type="entry name" value="TLD"/>
    <property type="match status" value="1"/>
</dbReference>
<keyword evidence="4" id="KW-1185">Reference proteome</keyword>
<gene>
    <name evidence="3" type="ORF">Vbra_14850</name>
</gene>
<reference evidence="3 4" key="1">
    <citation type="submission" date="2014-11" db="EMBL/GenBank/DDBJ databases">
        <authorList>
            <person name="Zhu J."/>
            <person name="Qi W."/>
            <person name="Song R."/>
        </authorList>
    </citation>
    <scope>NUCLEOTIDE SEQUENCE [LARGE SCALE GENOMIC DNA]</scope>
</reference>
<dbReference type="InterPro" id="IPR006571">
    <property type="entry name" value="TLDc_dom"/>
</dbReference>
<accession>A0A0G4FAY6</accession>
<proteinExistence type="predicted"/>